<name>A0ABD1LGR5_9FABA</name>
<reference evidence="2 3" key="1">
    <citation type="submission" date="2024-08" db="EMBL/GenBank/DDBJ databases">
        <title>Insights into the chromosomal genome structure of Flemingia macrophylla.</title>
        <authorList>
            <person name="Ding Y."/>
            <person name="Zhao Y."/>
            <person name="Bi W."/>
            <person name="Wu M."/>
            <person name="Zhao G."/>
            <person name="Gong Y."/>
            <person name="Li W."/>
            <person name="Zhang P."/>
        </authorList>
    </citation>
    <scope>NUCLEOTIDE SEQUENCE [LARGE SCALE GENOMIC DNA]</scope>
    <source>
        <strain evidence="2">DYQJB</strain>
        <tissue evidence="2">Leaf</tissue>
    </source>
</reference>
<proteinExistence type="predicted"/>
<organism evidence="2 3">
    <name type="scientific">Flemingia macrophylla</name>
    <dbReference type="NCBI Taxonomy" id="520843"/>
    <lineage>
        <taxon>Eukaryota</taxon>
        <taxon>Viridiplantae</taxon>
        <taxon>Streptophyta</taxon>
        <taxon>Embryophyta</taxon>
        <taxon>Tracheophyta</taxon>
        <taxon>Spermatophyta</taxon>
        <taxon>Magnoliopsida</taxon>
        <taxon>eudicotyledons</taxon>
        <taxon>Gunneridae</taxon>
        <taxon>Pentapetalae</taxon>
        <taxon>rosids</taxon>
        <taxon>fabids</taxon>
        <taxon>Fabales</taxon>
        <taxon>Fabaceae</taxon>
        <taxon>Papilionoideae</taxon>
        <taxon>50 kb inversion clade</taxon>
        <taxon>NPAAA clade</taxon>
        <taxon>indigoferoid/millettioid clade</taxon>
        <taxon>Phaseoleae</taxon>
        <taxon>Flemingia</taxon>
    </lineage>
</organism>
<dbReference type="AlphaFoldDB" id="A0ABD1LGR5"/>
<dbReference type="PANTHER" id="PTHR31442:SF40">
    <property type="entry name" value="HOMEODOMAIN-LIKE SUPERFAMILY PROTEIN"/>
    <property type="match status" value="1"/>
</dbReference>
<evidence type="ECO:0000313" key="2">
    <source>
        <dbReference type="EMBL" id="KAL2322115.1"/>
    </source>
</evidence>
<dbReference type="Gene3D" id="1.10.10.60">
    <property type="entry name" value="Homeodomain-like"/>
    <property type="match status" value="1"/>
</dbReference>
<dbReference type="Proteomes" id="UP001603857">
    <property type="component" value="Unassembled WGS sequence"/>
</dbReference>
<keyword evidence="3" id="KW-1185">Reference proteome</keyword>
<feature type="compositionally biased region" description="Acidic residues" evidence="1">
    <location>
        <begin position="28"/>
        <end position="44"/>
    </location>
</feature>
<comment type="caution">
    <text evidence="2">The sequence shown here is derived from an EMBL/GenBank/DDBJ whole genome shotgun (WGS) entry which is preliminary data.</text>
</comment>
<evidence type="ECO:0000256" key="1">
    <source>
        <dbReference type="SAM" id="MobiDB-lite"/>
    </source>
</evidence>
<gene>
    <name evidence="2" type="ORF">Fmac_026494</name>
</gene>
<dbReference type="PANTHER" id="PTHR31442">
    <property type="entry name" value="HOMEODOMAIN-LIKE SUPERFAMILY PROTEIN-RELATED"/>
    <property type="match status" value="1"/>
</dbReference>
<evidence type="ECO:0000313" key="3">
    <source>
        <dbReference type="Proteomes" id="UP001603857"/>
    </source>
</evidence>
<feature type="region of interest" description="Disordered" evidence="1">
    <location>
        <begin position="1"/>
        <end position="46"/>
    </location>
</feature>
<sequence length="137" mass="15694">MAACSQGVRSENSADQNKRFGKKRKDQSEDEEEDEEGNGDEEDPSAQKIPRVVWYVELHRKFVTVINQLGLDSDFAIVKIPEAVPKKILDLMNVEGFQGKMWQTILRFKYLLAWARYRLYLKKAAKQASMVAALGEN</sequence>
<dbReference type="EMBL" id="JBGMDY010000009">
    <property type="protein sequence ID" value="KAL2322115.1"/>
    <property type="molecule type" value="Genomic_DNA"/>
</dbReference>
<accession>A0ABD1LGR5</accession>
<dbReference type="InterPro" id="IPR044841">
    <property type="entry name" value="LUX/BOA-like"/>
</dbReference>
<protein>
    <submittedName>
        <fullName evidence="2">Uncharacterized protein</fullName>
    </submittedName>
</protein>